<reference evidence="1" key="1">
    <citation type="submission" date="2020-06" db="EMBL/GenBank/DDBJ databases">
        <authorList>
            <consortium name="Plant Systems Biology data submission"/>
        </authorList>
    </citation>
    <scope>NUCLEOTIDE SEQUENCE</scope>
    <source>
        <strain evidence="1">D6</strain>
    </source>
</reference>
<protein>
    <submittedName>
        <fullName evidence="1">Uncharacterized protein</fullName>
    </submittedName>
</protein>
<proteinExistence type="predicted"/>
<dbReference type="EMBL" id="CAICTM010002934">
    <property type="protein sequence ID" value="CAB9530572.1"/>
    <property type="molecule type" value="Genomic_DNA"/>
</dbReference>
<dbReference type="Proteomes" id="UP001153069">
    <property type="component" value="Unassembled WGS sequence"/>
</dbReference>
<sequence length="176" mass="19169">MGLALSDLHTRGSSSNFKVRILDLASAVNEYIVKEKPQQLGRNQDHDNIVNGITKLIDELETRSFSVPLPPTKNHFGQEKKNVFKACIQQSNAPDPIALAAKGANNFYRQWGIRLLPGCYSNPTDDDSSSIIRGSVQSAAAQPTTPVKDFTGSDFVVVTPPDQDGFDNDSCSDLFG</sequence>
<name>A0A9N8EYT0_9STRA</name>
<gene>
    <name evidence="1" type="ORF">SEMRO_2936_G340610.1</name>
</gene>
<accession>A0A9N8EYT0</accession>
<comment type="caution">
    <text evidence="1">The sequence shown here is derived from an EMBL/GenBank/DDBJ whole genome shotgun (WGS) entry which is preliminary data.</text>
</comment>
<keyword evidence="2" id="KW-1185">Reference proteome</keyword>
<evidence type="ECO:0000313" key="1">
    <source>
        <dbReference type="EMBL" id="CAB9530572.1"/>
    </source>
</evidence>
<evidence type="ECO:0000313" key="2">
    <source>
        <dbReference type="Proteomes" id="UP001153069"/>
    </source>
</evidence>
<organism evidence="1 2">
    <name type="scientific">Seminavis robusta</name>
    <dbReference type="NCBI Taxonomy" id="568900"/>
    <lineage>
        <taxon>Eukaryota</taxon>
        <taxon>Sar</taxon>
        <taxon>Stramenopiles</taxon>
        <taxon>Ochrophyta</taxon>
        <taxon>Bacillariophyta</taxon>
        <taxon>Bacillariophyceae</taxon>
        <taxon>Bacillariophycidae</taxon>
        <taxon>Naviculales</taxon>
        <taxon>Naviculaceae</taxon>
        <taxon>Seminavis</taxon>
    </lineage>
</organism>
<dbReference type="AlphaFoldDB" id="A0A9N8EYT0"/>